<dbReference type="InterPro" id="IPR027417">
    <property type="entry name" value="P-loop_NTPase"/>
</dbReference>
<protein>
    <submittedName>
        <fullName evidence="1">Uncharacterized protein</fullName>
    </submittedName>
</protein>
<gene>
    <name evidence="1" type="ORF">BGW36DRAFT_360334</name>
</gene>
<sequence length="112" mass="13096">MRYTANNTGIWLSFVKVILTPPVLVRNRLIANSLHNGAKLIEESVKKSEGGFESISKELVSYQLHWLRQQMVIVKQESFMFNRWVYENIEFGVTNVEWKNVPKSVMHNFTSH</sequence>
<evidence type="ECO:0000313" key="2">
    <source>
        <dbReference type="Proteomes" id="UP001201262"/>
    </source>
</evidence>
<name>A0AAD4KTY3_9EURO</name>
<dbReference type="Gene3D" id="3.40.50.300">
    <property type="entry name" value="P-loop containing nucleotide triphosphate hydrolases"/>
    <property type="match status" value="1"/>
</dbReference>
<comment type="caution">
    <text evidence="1">The sequence shown here is derived from an EMBL/GenBank/DDBJ whole genome shotgun (WGS) entry which is preliminary data.</text>
</comment>
<organism evidence="1 2">
    <name type="scientific">Talaromyces proteolyticus</name>
    <dbReference type="NCBI Taxonomy" id="1131652"/>
    <lineage>
        <taxon>Eukaryota</taxon>
        <taxon>Fungi</taxon>
        <taxon>Dikarya</taxon>
        <taxon>Ascomycota</taxon>
        <taxon>Pezizomycotina</taxon>
        <taxon>Eurotiomycetes</taxon>
        <taxon>Eurotiomycetidae</taxon>
        <taxon>Eurotiales</taxon>
        <taxon>Trichocomaceae</taxon>
        <taxon>Talaromyces</taxon>
        <taxon>Talaromyces sect. Bacilispori</taxon>
    </lineage>
</organism>
<dbReference type="Proteomes" id="UP001201262">
    <property type="component" value="Unassembled WGS sequence"/>
</dbReference>
<reference evidence="1" key="1">
    <citation type="submission" date="2021-12" db="EMBL/GenBank/DDBJ databases">
        <title>Convergent genome expansion in fungi linked to evolution of root-endophyte symbiosis.</title>
        <authorList>
            <consortium name="DOE Joint Genome Institute"/>
            <person name="Ke Y.-H."/>
            <person name="Bonito G."/>
            <person name="Liao H.-L."/>
            <person name="Looney B."/>
            <person name="Rojas-Flechas A."/>
            <person name="Nash J."/>
            <person name="Hameed K."/>
            <person name="Schadt C."/>
            <person name="Martin F."/>
            <person name="Crous P.W."/>
            <person name="Miettinen O."/>
            <person name="Magnuson J.K."/>
            <person name="Labbe J."/>
            <person name="Jacobson D."/>
            <person name="Doktycz M.J."/>
            <person name="Veneault-Fourrey C."/>
            <person name="Kuo A."/>
            <person name="Mondo S."/>
            <person name="Calhoun S."/>
            <person name="Riley R."/>
            <person name="Ohm R."/>
            <person name="LaButti K."/>
            <person name="Andreopoulos B."/>
            <person name="Pangilinan J."/>
            <person name="Nolan M."/>
            <person name="Tritt A."/>
            <person name="Clum A."/>
            <person name="Lipzen A."/>
            <person name="Daum C."/>
            <person name="Barry K."/>
            <person name="Grigoriev I.V."/>
            <person name="Vilgalys R."/>
        </authorList>
    </citation>
    <scope>NUCLEOTIDE SEQUENCE</scope>
    <source>
        <strain evidence="1">PMI_201</strain>
    </source>
</reference>
<keyword evidence="2" id="KW-1185">Reference proteome</keyword>
<dbReference type="GeneID" id="70244455"/>
<evidence type="ECO:0000313" key="1">
    <source>
        <dbReference type="EMBL" id="KAH8696506.1"/>
    </source>
</evidence>
<dbReference type="RefSeq" id="XP_046071442.1">
    <property type="nucleotide sequence ID" value="XM_046214168.1"/>
</dbReference>
<dbReference type="EMBL" id="JAJTJA010000007">
    <property type="protein sequence ID" value="KAH8696506.1"/>
    <property type="molecule type" value="Genomic_DNA"/>
</dbReference>
<proteinExistence type="predicted"/>
<dbReference type="AlphaFoldDB" id="A0AAD4KTY3"/>
<accession>A0AAD4KTY3</accession>